<dbReference type="Gene3D" id="1.20.58.80">
    <property type="entry name" value="Phosphotransferase system, lactose/cellobiose-type IIA subunit"/>
    <property type="match status" value="1"/>
</dbReference>
<dbReference type="Pfam" id="PF17169">
    <property type="entry name" value="NRBF2_MIT"/>
    <property type="match status" value="1"/>
</dbReference>
<feature type="compositionally biased region" description="Basic and acidic residues" evidence="1">
    <location>
        <begin position="134"/>
        <end position="155"/>
    </location>
</feature>
<evidence type="ECO:0000259" key="2">
    <source>
        <dbReference type="Pfam" id="PF17169"/>
    </source>
</evidence>
<evidence type="ECO:0000256" key="1">
    <source>
        <dbReference type="SAM" id="MobiDB-lite"/>
    </source>
</evidence>
<dbReference type="GO" id="GO:0006914">
    <property type="term" value="P:autophagy"/>
    <property type="evidence" value="ECO:0007669"/>
    <property type="project" value="InterPro"/>
</dbReference>
<protein>
    <recommendedName>
        <fullName evidence="2">Nuclear receptor-binding factor 2 MIT domain-containing protein</fullName>
    </recommendedName>
</protein>
<dbReference type="VEuPathDB" id="VectorBase:SCAU001291"/>
<feature type="region of interest" description="Disordered" evidence="1">
    <location>
        <begin position="132"/>
        <end position="162"/>
    </location>
</feature>
<feature type="domain" description="Nuclear receptor-binding factor 2 MIT" evidence="2">
    <location>
        <begin position="4"/>
        <end position="83"/>
    </location>
</feature>
<organism evidence="3 4">
    <name type="scientific">Stomoxys calcitrans</name>
    <name type="common">Stable fly</name>
    <name type="synonym">Conops calcitrans</name>
    <dbReference type="NCBI Taxonomy" id="35570"/>
    <lineage>
        <taxon>Eukaryota</taxon>
        <taxon>Metazoa</taxon>
        <taxon>Ecdysozoa</taxon>
        <taxon>Arthropoda</taxon>
        <taxon>Hexapoda</taxon>
        <taxon>Insecta</taxon>
        <taxon>Pterygota</taxon>
        <taxon>Neoptera</taxon>
        <taxon>Endopterygota</taxon>
        <taxon>Diptera</taxon>
        <taxon>Brachycera</taxon>
        <taxon>Muscomorpha</taxon>
        <taxon>Muscoidea</taxon>
        <taxon>Muscidae</taxon>
        <taxon>Stomoxys</taxon>
    </lineage>
</organism>
<gene>
    <name evidence="3" type="primary">106094772</name>
</gene>
<dbReference type="KEGG" id="scac:106094772"/>
<evidence type="ECO:0000313" key="3">
    <source>
        <dbReference type="EnsemblMetazoa" id="SCAU001291-PA"/>
    </source>
</evidence>
<dbReference type="PANTHER" id="PTHR14964">
    <property type="entry name" value="NUCLEAR RECEPTOR BINDING FACTOR 2"/>
    <property type="match status" value="1"/>
</dbReference>
<name>A0A1I8NR20_STOCA</name>
<dbReference type="InterPro" id="IPR039679">
    <property type="entry name" value="NRBF2"/>
</dbReference>
<evidence type="ECO:0000313" key="4">
    <source>
        <dbReference type="Proteomes" id="UP000095300"/>
    </source>
</evidence>
<proteinExistence type="predicted"/>
<accession>A0A1I8NR20</accession>
<reference evidence="3" key="1">
    <citation type="submission" date="2020-05" db="UniProtKB">
        <authorList>
            <consortium name="EnsemblMetazoa"/>
        </authorList>
    </citation>
    <scope>IDENTIFICATION</scope>
    <source>
        <strain evidence="3">USDA</strain>
    </source>
</reference>
<dbReference type="STRING" id="35570.A0A1I8NR20"/>
<keyword evidence="4" id="KW-1185">Reference proteome</keyword>
<dbReference type="AlphaFoldDB" id="A0A1I8NR20"/>
<dbReference type="InterPro" id="IPR033393">
    <property type="entry name" value="NRBF2_MIT"/>
</dbReference>
<dbReference type="Proteomes" id="UP000095300">
    <property type="component" value="Unassembled WGS sequence"/>
</dbReference>
<sequence length="204" mass="23646">MDSAPLNLAHFHERRAEKLLKRHHYDEAYKAIETSLLYITDAYKIVRLPKALLVLNTQKWDYERKLQQIGMRKQQYERMKQKEILPPQNENTAVKADIVNAQSIARSIDKTIKEFNDKYGSVMINMQHLMLEPSSKDQDNSGKGLLKDNEPKDESNDNTGKKRLSILDEHLKTDEDLPSLVPLELPSFDYSVFISSGLVENFQK</sequence>
<dbReference type="OrthoDB" id="3694230at2759"/>
<dbReference type="PANTHER" id="PTHR14964:SF2">
    <property type="entry name" value="NUCLEAR RECEPTOR-BINDING FACTOR 2"/>
    <property type="match status" value="1"/>
</dbReference>
<dbReference type="SUPFAM" id="SSF140361">
    <property type="entry name" value="MIT domain-like"/>
    <property type="match status" value="1"/>
</dbReference>
<dbReference type="EnsemblMetazoa" id="SCAU001291-RA">
    <property type="protein sequence ID" value="SCAU001291-PA"/>
    <property type="gene ID" value="SCAU001291"/>
</dbReference>